<dbReference type="InterPro" id="IPR036812">
    <property type="entry name" value="NAD(P)_OxRdtase_dom_sf"/>
</dbReference>
<feature type="transmembrane region" description="Helical" evidence="2">
    <location>
        <begin position="2227"/>
        <end position="2249"/>
    </location>
</feature>
<evidence type="ECO:0000256" key="2">
    <source>
        <dbReference type="SAM" id="Phobius"/>
    </source>
</evidence>
<feature type="domain" description="NADP-dependent oxidoreductase" evidence="3">
    <location>
        <begin position="470"/>
        <end position="640"/>
    </location>
</feature>
<feature type="transmembrane region" description="Helical" evidence="2">
    <location>
        <begin position="1691"/>
        <end position="1713"/>
    </location>
</feature>
<dbReference type="InterPro" id="IPR023210">
    <property type="entry name" value="NADP_OxRdtase_dom"/>
</dbReference>
<dbReference type="Proteomes" id="UP001642484">
    <property type="component" value="Unassembled WGS sequence"/>
</dbReference>
<dbReference type="PANTHER" id="PTHR21529:SF4">
    <property type="entry name" value="TPR AND ANKYRIN REPEAT-CONTAINING PROTEIN 1"/>
    <property type="match status" value="1"/>
</dbReference>
<feature type="transmembrane region" description="Helical" evidence="2">
    <location>
        <begin position="2295"/>
        <end position="2320"/>
    </location>
</feature>
<feature type="coiled-coil region" evidence="1">
    <location>
        <begin position="35"/>
        <end position="69"/>
    </location>
</feature>
<comment type="caution">
    <text evidence="4">The sequence shown here is derived from an EMBL/GenBank/DDBJ whole genome shotgun (WGS) entry which is preliminary data.</text>
</comment>
<feature type="transmembrane region" description="Helical" evidence="2">
    <location>
        <begin position="2145"/>
        <end position="2165"/>
    </location>
</feature>
<dbReference type="SUPFAM" id="SSF52540">
    <property type="entry name" value="P-loop containing nucleoside triphosphate hydrolases"/>
    <property type="match status" value="1"/>
</dbReference>
<proteinExistence type="predicted"/>
<evidence type="ECO:0000313" key="4">
    <source>
        <dbReference type="EMBL" id="CAK9072421.1"/>
    </source>
</evidence>
<sequence>MELLRQQFATQLFREAKAFHSKRSLSPLDTEWLSSATLEDDRSELVQRLRALQSRVQQAEASFVEASDELLEEIREMTASLNEISAVVPKCAARLCFQVEKALAELESRFQAARQVEKEEVGTSLPVTGGHTADILRLSCEQADAVEHPHSLFLQGRSGTGKTLVLIHRIIGRREKAEKEGRPMPSQLFVTKSLLLKDSVVQQLSSAGVPVTSVMGSVASPQSGVMCLSWNQLASHFGAGSAMSFSVFEVQIFPSLQAACGGLSALSAKTVWTEFTCALRPFTGWHWNGISLDDYLKNEVSGQGVQLTPSNRRAIHRAFSMYTIIKERTGQRDEVDAAMTLRDLLSNRSWYDEVYVDEVQDFAPAQLSAFIQMCRRPDGFTVAGDTCQTINPGCAFCFADIIDAHRRSQELQGPGDRLGEVDWAKANLQVLRYNYRCAPGIRVWANTVTGLLFSRFPRSCDHIEEIGEAKVQEIFLTTKIPGPIGRNATHQMILTETLPKHLAGKAAHFICVLRRLGMDYVDLVLIHYPCADLKDFPNKCGAAQHAERLDTWIGVSNYNAEQVEEVIQEFKEVPAVNQVQFHLAYHNETLLKSGVRLEAWASLAGPTASYQQVPSISLTDPRLMALAQRYGVSSAQVAIQHSNKFSEQKMASLSMELCRKIIWRVAEQTTSWEHFLGFELLGDNRRRSKIRQAREPAKEQRKSARQRKKAYAMESAIQLLFGEFAFFDFNLLFLLQHQAGQKHAKEIEEDEPEERSESQFHLLCGFSQIPDKLKAGSKLGPSSWQLLPMLLERLVQVHRARLYGDALLDTVSCSLRPMITPISACLTLDVLRLERTISVLFSPSITLSASTVELRWETQKGVVPITATCTKAHVLGDLDIFNFTLSAQDMEYLDRLMPTEMEEYVVAGYVEVCPGEGPRYGDRKCNHDSTHRVCAKLLDASGKPLIWGEGDFWEITSQKRFQWDGVIRANGGDSWCICMWAFARMVEAVGCEHVHLRCNATDVDFVLASYQDRGVTGRVHDLTDAHSCMKQKCLEADGGFAHAPHAQAAQASAPRVWHFSAVKDDRLPGPWRLAMARACHVAGGPSEDVEAVWLLSSPQRRRSFDQRPADRSECSAGPVRGLPRKVERFVLQLDDSETTEELALAVQVGLSAREQAGELGRMAGARLARWASLLVLVSATVVLDRPDSEYQGQAENCTKLFVDSTPFDELPEGLNQKVHPRKKGLESAQMLTVRAVFYEPRPVGLNPSKDNDLYTSAFRNMHERDLYIMRRILKANAVRLAPWDPAQDHSGFLKLCQKYGLYVIPSFDLSFFLSESARLTTAFGLRAKEVWEGFQKFMVQALQDAEKMEGLILMWSVNFGLNLNETTDEGPRSPAATSLIRDEYFELLRAVREAQWVQECGSSRLSCPQKRFKRPLGIPLLLDSVLRLDNVGWYIGFAETIWGTWPTDELSLAINESSFNQLRPLGAFDVWIAEAQPPTGRLGQKELLGQLSYFNATVGDSDSGYEWKDLSTQTLQNPEGATLCKGCTYPTQKLVLAQYGFAAEAPLYGSATESVDPALQQRLTGEVYAEVLNSSSCAEGGFIIDEWVDDWGRSVKRSCPGSVFQHPHQGPCDEVRPGRTINQEWFGLNGQYTFLSFHCLDPRYHREHPTKGSTIGSLGFRFEQMIDPESAEEMIWKQLPGGYCAVMHESWWLLLLNVGLLLCGACLEIFYLCHCCCFRKSGRPNVSRPLGRLQQAGNGLLDAECGEGRDVISLELGCVAAAPNGFEVATAQAEVFIPLPMQIVGEANVQVQLNLRASVVREGKVQFTTEALRFFAETHAKTQSRRLRLQVEAEARAVDEEGNGLAESECIKRAMVHIHARVLEGYLAWLETQRDLREKDLQLKALLGDNDVERPLWMLFTEAVLLRIIESLSEHALHAPEYLAMIFHQLRWAQPNDDRTAMLREATSFTLDCDLLHAGVDEMRKNTNPFTGGINFDDMNDLGEARVLDQQRIQKTFLESVSWRVLYDLLDNFGPVFTIKLWVFFLAFYVHLGSLADQNDSFFAPRKSRSDAVQVMALLDATLLVLAELGLLWHGLSQRRLCRSPGRFKSRVKRAHRLWTRRRFMSLIVGVVSLGAMVVVGQVGQNLCNLTPQETFSKNPDCSDPTALSFCAGYAVVRLFFFLLITRRTDIPFVHGSPKSLQKQRAWSTPDANLSQDGTNSAASFMTVVSDPPIGPIGKEGKGSAPFFVWLFVLLLCFAFEVIFVAPLVSGFSFSGFCGDSCSDRLFAFSADLEGFTVHPFPSECVACVLSVMTIYLLVGMTAFLDLHFLFYLVIGIGGYAMGEHRGLRNVASSALRRKMVVKEEHQEIPGVC</sequence>
<evidence type="ECO:0000256" key="1">
    <source>
        <dbReference type="SAM" id="Coils"/>
    </source>
</evidence>
<dbReference type="PRINTS" id="PR00069">
    <property type="entry name" value="ALDKETRDTASE"/>
</dbReference>
<feature type="transmembrane region" description="Helical" evidence="2">
    <location>
        <begin position="2013"/>
        <end position="2032"/>
    </location>
</feature>
<keyword evidence="2" id="KW-1133">Transmembrane helix</keyword>
<keyword evidence="2" id="KW-0472">Membrane</keyword>
<dbReference type="Pfam" id="PF00248">
    <property type="entry name" value="Aldo_ket_red"/>
    <property type="match status" value="1"/>
</dbReference>
<feature type="transmembrane region" description="Helical" evidence="2">
    <location>
        <begin position="2052"/>
        <end position="2073"/>
    </location>
</feature>
<reference evidence="4 5" key="1">
    <citation type="submission" date="2024-02" db="EMBL/GenBank/DDBJ databases">
        <authorList>
            <person name="Chen Y."/>
            <person name="Shah S."/>
            <person name="Dougan E. K."/>
            <person name="Thang M."/>
            <person name="Chan C."/>
        </authorList>
    </citation>
    <scope>NUCLEOTIDE SEQUENCE [LARGE SCALE GENOMIC DNA]</scope>
</reference>
<dbReference type="SUPFAM" id="SSF51430">
    <property type="entry name" value="NAD(P)-linked oxidoreductase"/>
    <property type="match status" value="2"/>
</dbReference>
<accession>A0ABP0P9H3</accession>
<dbReference type="Gene3D" id="3.40.50.300">
    <property type="entry name" value="P-loop containing nucleotide triphosphate hydrolases"/>
    <property type="match status" value="1"/>
</dbReference>
<dbReference type="EMBL" id="CAXAMN010022740">
    <property type="protein sequence ID" value="CAK9072421.1"/>
    <property type="molecule type" value="Genomic_DNA"/>
</dbReference>
<keyword evidence="2" id="KW-0812">Transmembrane</keyword>
<protein>
    <recommendedName>
        <fullName evidence="3">NADP-dependent oxidoreductase domain-containing protein</fullName>
    </recommendedName>
</protein>
<organism evidence="4 5">
    <name type="scientific">Durusdinium trenchii</name>
    <dbReference type="NCBI Taxonomy" id="1381693"/>
    <lineage>
        <taxon>Eukaryota</taxon>
        <taxon>Sar</taxon>
        <taxon>Alveolata</taxon>
        <taxon>Dinophyceae</taxon>
        <taxon>Suessiales</taxon>
        <taxon>Symbiodiniaceae</taxon>
        <taxon>Durusdinium</taxon>
    </lineage>
</organism>
<evidence type="ECO:0000259" key="3">
    <source>
        <dbReference type="Pfam" id="PF00248"/>
    </source>
</evidence>
<dbReference type="InterPro" id="IPR039904">
    <property type="entry name" value="TRANK1"/>
</dbReference>
<dbReference type="Gene3D" id="3.20.20.100">
    <property type="entry name" value="NADP-dependent oxidoreductase domain"/>
    <property type="match status" value="2"/>
</dbReference>
<name>A0ABP0P9H3_9DINO</name>
<keyword evidence="5" id="KW-1185">Reference proteome</keyword>
<dbReference type="InterPro" id="IPR027417">
    <property type="entry name" value="P-loop_NTPase"/>
</dbReference>
<dbReference type="Gene3D" id="3.20.20.80">
    <property type="entry name" value="Glycosidases"/>
    <property type="match status" value="1"/>
</dbReference>
<feature type="transmembrane region" description="Helical" evidence="2">
    <location>
        <begin position="2104"/>
        <end position="2125"/>
    </location>
</feature>
<dbReference type="InterPro" id="IPR020471">
    <property type="entry name" value="AKR"/>
</dbReference>
<keyword evidence="1" id="KW-0175">Coiled coil</keyword>
<dbReference type="PANTHER" id="PTHR21529">
    <property type="entry name" value="MAMMARY TURMOR VIRUS RECEPTOR HOMOLOG 1, 2 MTVR1, 2"/>
    <property type="match status" value="1"/>
</dbReference>
<gene>
    <name evidence="4" type="ORF">CCMP2556_LOCUS35631</name>
</gene>
<evidence type="ECO:0000313" key="5">
    <source>
        <dbReference type="Proteomes" id="UP001642484"/>
    </source>
</evidence>